<feature type="transmembrane region" description="Helical" evidence="9">
    <location>
        <begin position="369"/>
        <end position="390"/>
    </location>
</feature>
<feature type="transmembrane region" description="Helical" evidence="9">
    <location>
        <begin position="249"/>
        <end position="267"/>
    </location>
</feature>
<sequence length="456" mass="46021">MTPPLAEDPSAAGSSAPTARTPASPLALPPPHRAGTPAFRRASGALFAAGLGTFMTLYCVQALLPSLAHDLDLSPAGASLSVSVATLAMAIGVIPLTALSDAWNRTTMMSLALGAAAVFGVASAFAPNFPVLLVLRLLQGLALAGLQATAMSYLSEEVHPGSLGGAMGLYVAGNGIGGMLGRLAADGVLQVTHSWRWSIGAVGVIAAVCALVFRLTIPASVRFVPKGASPRALARGVVRALPDSGLLRLYLIGFVAMAAFVTVYNYLGFRLIAPPFSLSEGTAGLLFVTYVSGSFSSALAGRLVDRLSRRLVLVPALLVTLGGLALMLIPSLGGVIPGLVVFTMGFFAAHAVASGWVGARSKAIGVQGAAVYLFFYYVGSALGGSAGGTVYGHGHWSALTLYSGVLVLVGLLSALSLGRSRNGGGTGASGAAASGGRRPTTAVEVPAAAPRTPERS</sequence>
<feature type="transmembrane region" description="Helical" evidence="9">
    <location>
        <begin position="287"/>
        <end position="304"/>
    </location>
</feature>
<keyword evidence="5 9" id="KW-0812">Transmembrane</keyword>
<evidence type="ECO:0000313" key="12">
    <source>
        <dbReference type="Proteomes" id="UP001183607"/>
    </source>
</evidence>
<feature type="transmembrane region" description="Helical" evidence="9">
    <location>
        <begin position="335"/>
        <end position="357"/>
    </location>
</feature>
<dbReference type="InterPro" id="IPR020846">
    <property type="entry name" value="MFS_dom"/>
</dbReference>
<dbReference type="RefSeq" id="WP_311676702.1">
    <property type="nucleotide sequence ID" value="NZ_JAVRER010000006.1"/>
</dbReference>
<evidence type="ECO:0000313" key="11">
    <source>
        <dbReference type="EMBL" id="MDT0414901.1"/>
    </source>
</evidence>
<evidence type="ECO:0000259" key="10">
    <source>
        <dbReference type="PROSITE" id="PS50850"/>
    </source>
</evidence>
<accession>A0ABD5E0B0</accession>
<comment type="subcellular location">
    <subcellularLocation>
        <location evidence="1">Cell membrane</location>
        <topology evidence="1">Multi-pass membrane protein</topology>
    </subcellularLocation>
</comment>
<dbReference type="Pfam" id="PF07690">
    <property type="entry name" value="MFS_1"/>
    <property type="match status" value="1"/>
</dbReference>
<dbReference type="PANTHER" id="PTHR43271:SF1">
    <property type="entry name" value="INNER MEMBRANE TRANSPORT PROTEIN YNFM"/>
    <property type="match status" value="1"/>
</dbReference>
<evidence type="ECO:0000256" key="8">
    <source>
        <dbReference type="SAM" id="MobiDB-lite"/>
    </source>
</evidence>
<gene>
    <name evidence="11" type="ORF">RM574_05305</name>
</gene>
<reference evidence="12" key="1">
    <citation type="submission" date="2023-07" db="EMBL/GenBank/DDBJ databases">
        <title>30 novel species of actinomycetes from the DSMZ collection.</title>
        <authorList>
            <person name="Nouioui I."/>
        </authorList>
    </citation>
    <scope>NUCLEOTIDE SEQUENCE [LARGE SCALE GENOMIC DNA]</scope>
    <source>
        <strain evidence="12">DSM 41982</strain>
    </source>
</reference>
<feature type="transmembrane region" description="Helical" evidence="9">
    <location>
        <begin position="76"/>
        <end position="96"/>
    </location>
</feature>
<name>A0ABD5E0B0_9ACTN</name>
<dbReference type="AlphaFoldDB" id="A0ABD5E0B0"/>
<dbReference type="GO" id="GO:0005886">
    <property type="term" value="C:plasma membrane"/>
    <property type="evidence" value="ECO:0007669"/>
    <property type="project" value="UniProtKB-SubCell"/>
</dbReference>
<feature type="region of interest" description="Disordered" evidence="8">
    <location>
        <begin position="421"/>
        <end position="456"/>
    </location>
</feature>
<evidence type="ECO:0000256" key="4">
    <source>
        <dbReference type="ARBA" id="ARBA00022475"/>
    </source>
</evidence>
<keyword evidence="4" id="KW-1003">Cell membrane</keyword>
<protein>
    <submittedName>
        <fullName evidence="11">MFS transporter</fullName>
    </submittedName>
</protein>
<comment type="caution">
    <text evidence="11">The sequence shown here is derived from an EMBL/GenBank/DDBJ whole genome shotgun (WGS) entry which is preliminary data.</text>
</comment>
<evidence type="ECO:0000256" key="5">
    <source>
        <dbReference type="ARBA" id="ARBA00022692"/>
    </source>
</evidence>
<feature type="transmembrane region" description="Helical" evidence="9">
    <location>
        <begin position="311"/>
        <end position="329"/>
    </location>
</feature>
<dbReference type="PROSITE" id="PS50850">
    <property type="entry name" value="MFS"/>
    <property type="match status" value="1"/>
</dbReference>
<dbReference type="SUPFAM" id="SSF103473">
    <property type="entry name" value="MFS general substrate transporter"/>
    <property type="match status" value="1"/>
</dbReference>
<dbReference type="InterPro" id="IPR011701">
    <property type="entry name" value="MFS"/>
</dbReference>
<comment type="similarity">
    <text evidence="2">Belongs to the major facilitator superfamily.</text>
</comment>
<organism evidence="11 12">
    <name type="scientific">Streptomyces evansiae</name>
    <dbReference type="NCBI Taxonomy" id="3075535"/>
    <lineage>
        <taxon>Bacteria</taxon>
        <taxon>Bacillati</taxon>
        <taxon>Actinomycetota</taxon>
        <taxon>Actinomycetes</taxon>
        <taxon>Kitasatosporales</taxon>
        <taxon>Streptomycetaceae</taxon>
        <taxon>Streptomyces</taxon>
    </lineage>
</organism>
<feature type="transmembrane region" description="Helical" evidence="9">
    <location>
        <begin position="197"/>
        <end position="217"/>
    </location>
</feature>
<dbReference type="CDD" id="cd17324">
    <property type="entry name" value="MFS_NepI_like"/>
    <property type="match status" value="1"/>
</dbReference>
<dbReference type="EMBL" id="JAVRER010000006">
    <property type="protein sequence ID" value="MDT0414901.1"/>
    <property type="molecule type" value="Genomic_DNA"/>
</dbReference>
<feature type="transmembrane region" description="Helical" evidence="9">
    <location>
        <begin position="396"/>
        <end position="417"/>
    </location>
</feature>
<dbReference type="Proteomes" id="UP001183607">
    <property type="component" value="Unassembled WGS sequence"/>
</dbReference>
<evidence type="ECO:0000256" key="2">
    <source>
        <dbReference type="ARBA" id="ARBA00008335"/>
    </source>
</evidence>
<feature type="domain" description="Major facilitator superfamily (MFS) profile" evidence="10">
    <location>
        <begin position="38"/>
        <end position="421"/>
    </location>
</feature>
<evidence type="ECO:0000256" key="1">
    <source>
        <dbReference type="ARBA" id="ARBA00004651"/>
    </source>
</evidence>
<evidence type="ECO:0000256" key="3">
    <source>
        <dbReference type="ARBA" id="ARBA00022448"/>
    </source>
</evidence>
<keyword evidence="6 9" id="KW-1133">Transmembrane helix</keyword>
<dbReference type="Gene3D" id="1.20.1250.20">
    <property type="entry name" value="MFS general substrate transporter like domains"/>
    <property type="match status" value="2"/>
</dbReference>
<feature type="transmembrane region" description="Helical" evidence="9">
    <location>
        <begin position="108"/>
        <end position="127"/>
    </location>
</feature>
<feature type="region of interest" description="Disordered" evidence="8">
    <location>
        <begin position="1"/>
        <end position="32"/>
    </location>
</feature>
<keyword evidence="7 9" id="KW-0472">Membrane</keyword>
<feature type="compositionally biased region" description="Low complexity" evidence="8">
    <location>
        <begin position="429"/>
        <end position="456"/>
    </location>
</feature>
<evidence type="ECO:0000256" key="6">
    <source>
        <dbReference type="ARBA" id="ARBA00022989"/>
    </source>
</evidence>
<proteinExistence type="inferred from homology"/>
<keyword evidence="3" id="KW-0813">Transport</keyword>
<dbReference type="PANTHER" id="PTHR43271">
    <property type="entry name" value="BLL2771 PROTEIN"/>
    <property type="match status" value="1"/>
</dbReference>
<feature type="transmembrane region" description="Helical" evidence="9">
    <location>
        <begin position="42"/>
        <end position="64"/>
    </location>
</feature>
<evidence type="ECO:0000256" key="9">
    <source>
        <dbReference type="SAM" id="Phobius"/>
    </source>
</evidence>
<dbReference type="InterPro" id="IPR036259">
    <property type="entry name" value="MFS_trans_sf"/>
</dbReference>
<evidence type="ECO:0000256" key="7">
    <source>
        <dbReference type="ARBA" id="ARBA00023136"/>
    </source>
</evidence>